<dbReference type="EMBL" id="JAEOAQ010000002">
    <property type="protein sequence ID" value="KAG5420078.1"/>
    <property type="molecule type" value="Genomic_DNA"/>
</dbReference>
<protein>
    <submittedName>
        <fullName evidence="3">Uncharacterized protein</fullName>
    </submittedName>
</protein>
<feature type="compositionally biased region" description="Acidic residues" evidence="2">
    <location>
        <begin position="173"/>
        <end position="188"/>
    </location>
</feature>
<feature type="region of interest" description="Disordered" evidence="2">
    <location>
        <begin position="1"/>
        <end position="29"/>
    </location>
</feature>
<evidence type="ECO:0000313" key="4">
    <source>
        <dbReference type="Proteomes" id="UP000669133"/>
    </source>
</evidence>
<dbReference type="AlphaFoldDB" id="A0A8H7ZIY7"/>
<dbReference type="Proteomes" id="UP000669133">
    <property type="component" value="Unassembled WGS sequence"/>
</dbReference>
<comment type="caution">
    <text evidence="3">The sequence shown here is derived from an EMBL/GenBank/DDBJ whole genome shotgun (WGS) entry which is preliminary data.</text>
</comment>
<dbReference type="PANTHER" id="PTHR36417">
    <property type="entry name" value="SELENOPROTEIN DOMAIN PROTEIN (AFU_ORTHOLOGUE AFUA_1G05220)"/>
    <property type="match status" value="1"/>
</dbReference>
<feature type="compositionally biased region" description="Low complexity" evidence="2">
    <location>
        <begin position="1"/>
        <end position="19"/>
    </location>
</feature>
<feature type="region of interest" description="Disordered" evidence="2">
    <location>
        <begin position="142"/>
        <end position="198"/>
    </location>
</feature>
<dbReference type="RefSeq" id="XP_067549194.1">
    <property type="nucleotide sequence ID" value="XM_067690760.1"/>
</dbReference>
<evidence type="ECO:0000256" key="2">
    <source>
        <dbReference type="SAM" id="MobiDB-lite"/>
    </source>
</evidence>
<dbReference type="GeneID" id="93650587"/>
<evidence type="ECO:0000313" key="3">
    <source>
        <dbReference type="EMBL" id="KAG5420078.1"/>
    </source>
</evidence>
<dbReference type="InterPro" id="IPR036249">
    <property type="entry name" value="Thioredoxin-like_sf"/>
</dbReference>
<accession>A0A8H7ZIY7</accession>
<reference evidence="3 4" key="1">
    <citation type="submission" date="2020-12" db="EMBL/GenBank/DDBJ databases">
        <title>Effect of drift, selection, and recombination on the evolution of hybrid genomes in Candida yeast pathogens.</title>
        <authorList>
            <person name="Mixao V."/>
            <person name="Ksiezopolska E."/>
            <person name="Saus E."/>
            <person name="Boekhout T."/>
            <person name="Gacser A."/>
            <person name="Gabaldon T."/>
        </authorList>
    </citation>
    <scope>NUCLEOTIDE SEQUENCE [LARGE SCALE GENOMIC DNA]</scope>
    <source>
        <strain evidence="3 4">BP57</strain>
    </source>
</reference>
<proteinExistence type="predicted"/>
<dbReference type="Pfam" id="PF10262">
    <property type="entry name" value="Rdx"/>
    <property type="match status" value="1"/>
</dbReference>
<dbReference type="OrthoDB" id="60822at2759"/>
<organism evidence="3 4">
    <name type="scientific">Candida metapsilosis</name>
    <dbReference type="NCBI Taxonomy" id="273372"/>
    <lineage>
        <taxon>Eukaryota</taxon>
        <taxon>Fungi</taxon>
        <taxon>Dikarya</taxon>
        <taxon>Ascomycota</taxon>
        <taxon>Saccharomycotina</taxon>
        <taxon>Pichiomycetes</taxon>
        <taxon>Debaryomycetaceae</taxon>
        <taxon>Candida/Lodderomyces clade</taxon>
        <taxon>Candida</taxon>
    </lineage>
</organism>
<name>A0A8H7ZIY7_9ASCO</name>
<dbReference type="PANTHER" id="PTHR36417:SF2">
    <property type="entry name" value="SELENOPROTEIN DOMAIN PROTEIN (AFU_ORTHOLOGUE AFUA_1G05220)"/>
    <property type="match status" value="1"/>
</dbReference>
<keyword evidence="1" id="KW-0676">Redox-active center</keyword>
<feature type="compositionally biased region" description="Polar residues" evidence="2">
    <location>
        <begin position="20"/>
        <end position="29"/>
    </location>
</feature>
<gene>
    <name evidence="3" type="ORF">I9W82_001958</name>
</gene>
<evidence type="ECO:0000256" key="1">
    <source>
        <dbReference type="ARBA" id="ARBA00023284"/>
    </source>
</evidence>
<sequence>MSNPPTASTTTATATATKTPVDTSKSSSLASQVTKSPRIIIQFCTKCKWTNRAIWYAQELFQTFGDSQLIGDISLQPIVEIPGTFQILVQIGDDVDLIYRRRFKKDGNDLDPQLASVSYAGFPDAKFLKNLVRAKIHEIESREKNSGDVSSAQVGDHLVGEGSLLNEGPGGGEETEEDDETEDEEEGTGDCVACKREE</sequence>
<dbReference type="SUPFAM" id="SSF52833">
    <property type="entry name" value="Thioredoxin-like"/>
    <property type="match status" value="1"/>
</dbReference>
<dbReference type="InterPro" id="IPR011893">
    <property type="entry name" value="Selenoprotein_Rdx-typ"/>
</dbReference>
<keyword evidence="4" id="KW-1185">Reference proteome</keyword>
<dbReference type="Gene3D" id="3.40.30.10">
    <property type="entry name" value="Glutaredoxin"/>
    <property type="match status" value="1"/>
</dbReference>